<dbReference type="SMART" id="SM00240">
    <property type="entry name" value="FHA"/>
    <property type="match status" value="1"/>
</dbReference>
<evidence type="ECO:0000256" key="1">
    <source>
        <dbReference type="SAM" id="Phobius"/>
    </source>
</evidence>
<dbReference type="InterPro" id="IPR008984">
    <property type="entry name" value="SMAD_FHA_dom_sf"/>
</dbReference>
<dbReference type="AlphaFoldDB" id="A0A6J7DGR8"/>
<name>A0A6J7DGR8_9ZZZZ</name>
<keyword evidence="1" id="KW-1133">Transmembrane helix</keyword>
<keyword evidence="1" id="KW-0472">Membrane</keyword>
<reference evidence="3" key="1">
    <citation type="submission" date="2020-05" db="EMBL/GenBank/DDBJ databases">
        <authorList>
            <person name="Chiriac C."/>
            <person name="Salcher M."/>
            <person name="Ghai R."/>
            <person name="Kavagutti S V."/>
        </authorList>
    </citation>
    <scope>NUCLEOTIDE SEQUENCE</scope>
</reference>
<dbReference type="InterPro" id="IPR050923">
    <property type="entry name" value="Cell_Proc_Reg/RNA_Proc"/>
</dbReference>
<dbReference type="PANTHER" id="PTHR23308">
    <property type="entry name" value="NUCLEAR INHIBITOR OF PROTEIN PHOSPHATASE-1"/>
    <property type="match status" value="1"/>
</dbReference>
<dbReference type="InterPro" id="IPR000253">
    <property type="entry name" value="FHA_dom"/>
</dbReference>
<keyword evidence="1" id="KW-0812">Transmembrane</keyword>
<feature type="domain" description="FHA" evidence="2">
    <location>
        <begin position="81"/>
        <end position="135"/>
    </location>
</feature>
<evidence type="ECO:0000259" key="2">
    <source>
        <dbReference type="PROSITE" id="PS50006"/>
    </source>
</evidence>
<organism evidence="3">
    <name type="scientific">freshwater metagenome</name>
    <dbReference type="NCBI Taxonomy" id="449393"/>
    <lineage>
        <taxon>unclassified sequences</taxon>
        <taxon>metagenomes</taxon>
        <taxon>ecological metagenomes</taxon>
    </lineage>
</organism>
<sequence length="158" mass="16657">MLELSSLALQIGFLTVLYVFLFWVATSALRDVAQAGRPAAAADPDATGLHAAVDSMAVASSGADAQLVVVAAPGHETGWTYDIGPGATLGRGDVEIRLEDQFASSRHARIVRQGATLVLEDLDSTNGTWLNDSQLGGPTPLHAGDRIRIGDSEFRFQP</sequence>
<proteinExistence type="predicted"/>
<dbReference type="SUPFAM" id="SSF49879">
    <property type="entry name" value="SMAD/FHA domain"/>
    <property type="match status" value="1"/>
</dbReference>
<dbReference type="EMBL" id="CAFBLU010000008">
    <property type="protein sequence ID" value="CAB4869827.1"/>
    <property type="molecule type" value="Genomic_DNA"/>
</dbReference>
<dbReference type="Gene3D" id="2.60.200.20">
    <property type="match status" value="1"/>
</dbReference>
<dbReference type="PROSITE" id="PS50006">
    <property type="entry name" value="FHA_DOMAIN"/>
    <property type="match status" value="1"/>
</dbReference>
<feature type="transmembrane region" description="Helical" evidence="1">
    <location>
        <begin position="6"/>
        <end position="25"/>
    </location>
</feature>
<gene>
    <name evidence="3" type="ORF">UFOPK3444_00658</name>
</gene>
<accession>A0A6J7DGR8</accession>
<dbReference type="Pfam" id="PF00498">
    <property type="entry name" value="FHA"/>
    <property type="match status" value="1"/>
</dbReference>
<evidence type="ECO:0000313" key="3">
    <source>
        <dbReference type="EMBL" id="CAB4869827.1"/>
    </source>
</evidence>
<protein>
    <submittedName>
        <fullName evidence="3">Unannotated protein</fullName>
    </submittedName>
</protein>
<dbReference type="CDD" id="cd00060">
    <property type="entry name" value="FHA"/>
    <property type="match status" value="1"/>
</dbReference>